<sequence length="99" mass="11630">GSETRRKFIDGVISQSDNKYLNNLINYGKILAQRNSLLKYFAANNSFDRDTLSIYDMQLEELGNGLYLKRKEFMKTFIPIFQKRYETISNGREDVSIVY</sequence>
<dbReference type="EMBL" id="JAAVJR010001511">
    <property type="protein sequence ID" value="NJW55760.1"/>
    <property type="molecule type" value="Genomic_DNA"/>
</dbReference>
<keyword evidence="2" id="KW-1185">Reference proteome</keyword>
<dbReference type="InterPro" id="IPR042174">
    <property type="entry name" value="RecF_2"/>
</dbReference>
<accession>A0ABX1D5N3</accession>
<reference evidence="1 2" key="1">
    <citation type="submission" date="2020-03" db="EMBL/GenBank/DDBJ databases">
        <title>Salinimicrobium sp. nov, isolated from SCS.</title>
        <authorList>
            <person name="Cao W.R."/>
        </authorList>
    </citation>
    <scope>NUCLEOTIDE SEQUENCE [LARGE SCALE GENOMIC DNA]</scope>
    <source>
        <strain evidence="2">J15B91</strain>
    </source>
</reference>
<protein>
    <submittedName>
        <fullName evidence="1">DNA replication and repair protein RecF</fullName>
    </submittedName>
</protein>
<comment type="caution">
    <text evidence="1">The sequence shown here is derived from an EMBL/GenBank/DDBJ whole genome shotgun (WGS) entry which is preliminary data.</text>
</comment>
<feature type="non-terminal residue" evidence="1">
    <location>
        <position position="99"/>
    </location>
</feature>
<dbReference type="Proteomes" id="UP000703674">
    <property type="component" value="Unassembled WGS sequence"/>
</dbReference>
<evidence type="ECO:0000313" key="1">
    <source>
        <dbReference type="EMBL" id="NJW55760.1"/>
    </source>
</evidence>
<organism evidence="1 2">
    <name type="scientific">Salinimicrobium oceani</name>
    <dbReference type="NCBI Taxonomy" id="2722702"/>
    <lineage>
        <taxon>Bacteria</taxon>
        <taxon>Pseudomonadati</taxon>
        <taxon>Bacteroidota</taxon>
        <taxon>Flavobacteriia</taxon>
        <taxon>Flavobacteriales</taxon>
        <taxon>Flavobacteriaceae</taxon>
        <taxon>Salinimicrobium</taxon>
    </lineage>
</organism>
<gene>
    <name evidence="1" type="ORF">HC175_22870</name>
</gene>
<name>A0ABX1D5N3_9FLAO</name>
<feature type="non-terminal residue" evidence="1">
    <location>
        <position position="1"/>
    </location>
</feature>
<proteinExistence type="predicted"/>
<evidence type="ECO:0000313" key="2">
    <source>
        <dbReference type="Proteomes" id="UP000703674"/>
    </source>
</evidence>
<dbReference type="Gene3D" id="1.20.1050.90">
    <property type="entry name" value="RecF/RecN/SMC, N-terminal domain"/>
    <property type="match status" value="1"/>
</dbReference>